<keyword evidence="1" id="KW-0456">Lyase</keyword>
<sequence>MSTTGAIDLTCLPFTPDTKEGAYQHPGQKSVLQRLGIWDKPSTADDLVQAMDAAGVDKLIVPAQAGNEWDIPWEIPAEMALRHPGRLYAVQSVNPSNISQGLRNLDEASKAPGFVGAHSYPHWWRLAPDDRVYYPFYAKCQELGVPIQIQVGQAFQNNLYNVGHPSTIDRIAVDFPELPIIGLHVGYPWEREMVAVSWKHPNVYIALDTHHPSSWSRDVTDFIRGDGATKMMFATNYPILDFADAISGIADLKFGDETEQLILRGNAERVYRF</sequence>
<dbReference type="EMBL" id="BJVJ01000023">
    <property type="protein sequence ID" value="GEL23750.1"/>
    <property type="molecule type" value="Genomic_DNA"/>
</dbReference>
<comment type="caution">
    <text evidence="3">The sequence shown here is derived from an EMBL/GenBank/DDBJ whole genome shotgun (WGS) entry which is preliminary data.</text>
</comment>
<name>A0A511DG42_9PSEU</name>
<dbReference type="Gene3D" id="3.20.20.140">
    <property type="entry name" value="Metal-dependent hydrolases"/>
    <property type="match status" value="1"/>
</dbReference>
<dbReference type="PANTHER" id="PTHR21240:SF19">
    <property type="entry name" value="CATALYTIC_ HYDROLASE"/>
    <property type="match status" value="1"/>
</dbReference>
<dbReference type="InterPro" id="IPR006680">
    <property type="entry name" value="Amidohydro-rel"/>
</dbReference>
<keyword evidence="4" id="KW-1185">Reference proteome</keyword>
<dbReference type="Proteomes" id="UP000321685">
    <property type="component" value="Unassembled WGS sequence"/>
</dbReference>
<dbReference type="PANTHER" id="PTHR21240">
    <property type="entry name" value="2-AMINO-3-CARBOXYLMUCONATE-6-SEMIALDEHYDE DECARBOXYLASE"/>
    <property type="match status" value="1"/>
</dbReference>
<dbReference type="GO" id="GO:0016831">
    <property type="term" value="F:carboxy-lyase activity"/>
    <property type="evidence" value="ECO:0007669"/>
    <property type="project" value="InterPro"/>
</dbReference>
<dbReference type="InterPro" id="IPR032466">
    <property type="entry name" value="Metal_Hydrolase"/>
</dbReference>
<reference evidence="3 4" key="1">
    <citation type="submission" date="2019-07" db="EMBL/GenBank/DDBJ databases">
        <title>Whole genome shotgun sequence of Pseudonocardia sulfidoxydans NBRC 16205.</title>
        <authorList>
            <person name="Hosoyama A."/>
            <person name="Uohara A."/>
            <person name="Ohji S."/>
            <person name="Ichikawa N."/>
        </authorList>
    </citation>
    <scope>NUCLEOTIDE SEQUENCE [LARGE SCALE GENOMIC DNA]</scope>
    <source>
        <strain evidence="3 4">NBRC 16205</strain>
    </source>
</reference>
<feature type="domain" description="Amidohydrolase-related" evidence="2">
    <location>
        <begin position="77"/>
        <end position="273"/>
    </location>
</feature>
<dbReference type="InterPro" id="IPR032465">
    <property type="entry name" value="ACMSD"/>
</dbReference>
<evidence type="ECO:0000259" key="2">
    <source>
        <dbReference type="Pfam" id="PF04909"/>
    </source>
</evidence>
<dbReference type="SUPFAM" id="SSF51556">
    <property type="entry name" value="Metallo-dependent hydrolases"/>
    <property type="match status" value="1"/>
</dbReference>
<evidence type="ECO:0000313" key="4">
    <source>
        <dbReference type="Proteomes" id="UP000321685"/>
    </source>
</evidence>
<protein>
    <recommendedName>
        <fullName evidence="2">Amidohydrolase-related domain-containing protein</fullName>
    </recommendedName>
</protein>
<evidence type="ECO:0000313" key="3">
    <source>
        <dbReference type="EMBL" id="GEL23750.1"/>
    </source>
</evidence>
<proteinExistence type="predicted"/>
<organism evidence="3 4">
    <name type="scientific">Pseudonocardia sulfidoxydans NBRC 16205</name>
    <dbReference type="NCBI Taxonomy" id="1223511"/>
    <lineage>
        <taxon>Bacteria</taxon>
        <taxon>Bacillati</taxon>
        <taxon>Actinomycetota</taxon>
        <taxon>Actinomycetes</taxon>
        <taxon>Pseudonocardiales</taxon>
        <taxon>Pseudonocardiaceae</taxon>
        <taxon>Pseudonocardia</taxon>
    </lineage>
</organism>
<dbReference type="AlphaFoldDB" id="A0A511DG42"/>
<dbReference type="Pfam" id="PF04909">
    <property type="entry name" value="Amidohydro_2"/>
    <property type="match status" value="1"/>
</dbReference>
<accession>A0A511DG42</accession>
<evidence type="ECO:0000256" key="1">
    <source>
        <dbReference type="ARBA" id="ARBA00023239"/>
    </source>
</evidence>
<gene>
    <name evidence="3" type="ORF">PSU4_27040</name>
</gene>
<dbReference type="RefSeq" id="WP_186816925.1">
    <property type="nucleotide sequence ID" value="NZ_BJVJ01000023.1"/>
</dbReference>
<dbReference type="GO" id="GO:0016787">
    <property type="term" value="F:hydrolase activity"/>
    <property type="evidence" value="ECO:0007669"/>
    <property type="project" value="InterPro"/>
</dbReference>